<keyword evidence="4" id="KW-0804">Transcription</keyword>
<dbReference type="SUPFAM" id="SSF53850">
    <property type="entry name" value="Periplasmic binding protein-like II"/>
    <property type="match status" value="1"/>
</dbReference>
<evidence type="ECO:0000256" key="4">
    <source>
        <dbReference type="ARBA" id="ARBA00023163"/>
    </source>
</evidence>
<name>A0ABM9A0T6_9VIBR</name>
<dbReference type="Gene3D" id="3.40.190.10">
    <property type="entry name" value="Periplasmic binding protein-like II"/>
    <property type="match status" value="3"/>
</dbReference>
<evidence type="ECO:0000259" key="5">
    <source>
        <dbReference type="PROSITE" id="PS50931"/>
    </source>
</evidence>
<dbReference type="CDD" id="cd05466">
    <property type="entry name" value="PBP2_LTTR_substrate"/>
    <property type="match status" value="1"/>
</dbReference>
<dbReference type="InterPro" id="IPR036388">
    <property type="entry name" value="WH-like_DNA-bd_sf"/>
</dbReference>
<dbReference type="EMBL" id="CAKLDM010000001">
    <property type="protein sequence ID" value="CAH0536943.1"/>
    <property type="molecule type" value="Genomic_DNA"/>
</dbReference>
<evidence type="ECO:0000256" key="3">
    <source>
        <dbReference type="ARBA" id="ARBA00023125"/>
    </source>
</evidence>
<sequence>MSKLTKSANININHVRYFLKVYETQSLSQAAKACNVSQPTITKSIQTLEKNFGLPLFHRDTQNVHPSEPAQLLYDECVELIRAANSVEKRIESIKSSQLGEVRIGMGKILSNQFGHFLTKLFPNEFSKLKLSITDGNLPELNALLLNREVDFLLCYEEAQHYFSNMDKISVKEFYKVPIAHVVSPNAPFYEEGNDPQYYPWATVSEIGGDNAKRSRWHDFYNTLLENGCVTYRINSTDIRLQLARQGAAVTVVPRHLVQKEIDEGSLIDLTPQGFEEFTISVYTLTNNPLSLNSKKIISSMKILADSFYC</sequence>
<dbReference type="InterPro" id="IPR005119">
    <property type="entry name" value="LysR_subst-bd"/>
</dbReference>
<comment type="similarity">
    <text evidence="1">Belongs to the LysR transcriptional regulatory family.</text>
</comment>
<dbReference type="InterPro" id="IPR000847">
    <property type="entry name" value="LysR_HTH_N"/>
</dbReference>
<keyword evidence="3" id="KW-0238">DNA-binding</keyword>
<organism evidence="6 7">
    <name type="scientific">Vibrio marisflavi CECT 7928</name>
    <dbReference type="NCBI Taxonomy" id="634439"/>
    <lineage>
        <taxon>Bacteria</taxon>
        <taxon>Pseudomonadati</taxon>
        <taxon>Pseudomonadota</taxon>
        <taxon>Gammaproteobacteria</taxon>
        <taxon>Vibrionales</taxon>
        <taxon>Vibrionaceae</taxon>
        <taxon>Vibrio</taxon>
    </lineage>
</organism>
<evidence type="ECO:0000313" key="6">
    <source>
        <dbReference type="EMBL" id="CAH0536943.1"/>
    </source>
</evidence>
<proteinExistence type="inferred from homology"/>
<dbReference type="Pfam" id="PF00126">
    <property type="entry name" value="HTH_1"/>
    <property type="match status" value="1"/>
</dbReference>
<accession>A0ABM9A0T6</accession>
<dbReference type="PANTHER" id="PTHR30126">
    <property type="entry name" value="HTH-TYPE TRANSCRIPTIONAL REGULATOR"/>
    <property type="match status" value="1"/>
</dbReference>
<dbReference type="SUPFAM" id="SSF46785">
    <property type="entry name" value="Winged helix' DNA-binding domain"/>
    <property type="match status" value="1"/>
</dbReference>
<dbReference type="Pfam" id="PF03466">
    <property type="entry name" value="LysR_substrate"/>
    <property type="match status" value="1"/>
</dbReference>
<dbReference type="PROSITE" id="PS50931">
    <property type="entry name" value="HTH_LYSR"/>
    <property type="match status" value="1"/>
</dbReference>
<dbReference type="Proteomes" id="UP000838748">
    <property type="component" value="Unassembled WGS sequence"/>
</dbReference>
<evidence type="ECO:0000313" key="7">
    <source>
        <dbReference type="Proteomes" id="UP000838748"/>
    </source>
</evidence>
<evidence type="ECO:0000256" key="1">
    <source>
        <dbReference type="ARBA" id="ARBA00009437"/>
    </source>
</evidence>
<dbReference type="PRINTS" id="PR00039">
    <property type="entry name" value="HTHLYSR"/>
</dbReference>
<keyword evidence="2" id="KW-0805">Transcription regulation</keyword>
<dbReference type="InterPro" id="IPR036390">
    <property type="entry name" value="WH_DNA-bd_sf"/>
</dbReference>
<protein>
    <submittedName>
        <fullName evidence="6">HTH-type transcriptional regulator ArgP</fullName>
    </submittedName>
</protein>
<comment type="caution">
    <text evidence="6">The sequence shown here is derived from an EMBL/GenBank/DDBJ whole genome shotgun (WGS) entry which is preliminary data.</text>
</comment>
<keyword evidence="7" id="KW-1185">Reference proteome</keyword>
<dbReference type="RefSeq" id="WP_237360205.1">
    <property type="nucleotide sequence ID" value="NZ_CAKLDM010000001.1"/>
</dbReference>
<evidence type="ECO:0000256" key="2">
    <source>
        <dbReference type="ARBA" id="ARBA00023015"/>
    </source>
</evidence>
<dbReference type="Gene3D" id="1.10.10.10">
    <property type="entry name" value="Winged helix-like DNA-binding domain superfamily/Winged helix DNA-binding domain"/>
    <property type="match status" value="1"/>
</dbReference>
<gene>
    <name evidence="6" type="primary">argP_1</name>
    <name evidence="6" type="ORF">VMF7928_00828</name>
</gene>
<feature type="domain" description="HTH lysR-type" evidence="5">
    <location>
        <begin position="10"/>
        <end position="67"/>
    </location>
</feature>
<reference evidence="6" key="1">
    <citation type="submission" date="2021-11" db="EMBL/GenBank/DDBJ databases">
        <authorList>
            <person name="Rodrigo-Torres L."/>
            <person name="Arahal R. D."/>
            <person name="Lucena T."/>
        </authorList>
    </citation>
    <scope>NUCLEOTIDE SEQUENCE</scope>
    <source>
        <strain evidence="6">CECT 7928</strain>
    </source>
</reference>